<dbReference type="Proteomes" id="UP000649573">
    <property type="component" value="Unassembled WGS sequence"/>
</dbReference>
<evidence type="ECO:0000259" key="9">
    <source>
        <dbReference type="PROSITE" id="PS50929"/>
    </source>
</evidence>
<dbReference type="Gene3D" id="3.40.50.300">
    <property type="entry name" value="P-loop containing nucleotide triphosphate hydrolases"/>
    <property type="match status" value="1"/>
</dbReference>
<dbReference type="PROSITE" id="PS50929">
    <property type="entry name" value="ABC_TM1F"/>
    <property type="match status" value="1"/>
</dbReference>
<gene>
    <name evidence="10" type="ORF">GCM10010178_00370</name>
</gene>
<dbReference type="SUPFAM" id="SSF90123">
    <property type="entry name" value="ABC transporter transmembrane region"/>
    <property type="match status" value="1"/>
</dbReference>
<dbReference type="PANTHER" id="PTHR24221">
    <property type="entry name" value="ATP-BINDING CASSETTE SUB-FAMILY B"/>
    <property type="match status" value="1"/>
</dbReference>
<feature type="transmembrane region" description="Helical" evidence="7">
    <location>
        <begin position="53"/>
        <end position="71"/>
    </location>
</feature>
<keyword evidence="2 7" id="KW-0812">Transmembrane</keyword>
<dbReference type="CDD" id="cd03228">
    <property type="entry name" value="ABCC_MRP_Like"/>
    <property type="match status" value="1"/>
</dbReference>
<keyword evidence="11" id="KW-1185">Reference proteome</keyword>
<proteinExistence type="predicted"/>
<dbReference type="InterPro" id="IPR039421">
    <property type="entry name" value="Type_1_exporter"/>
</dbReference>
<evidence type="ECO:0000256" key="7">
    <source>
        <dbReference type="SAM" id="Phobius"/>
    </source>
</evidence>
<evidence type="ECO:0000313" key="10">
    <source>
        <dbReference type="EMBL" id="GGU13148.1"/>
    </source>
</evidence>
<feature type="domain" description="ABC transmembrane type-1" evidence="9">
    <location>
        <begin position="126"/>
        <end position="301"/>
    </location>
</feature>
<dbReference type="InterPro" id="IPR003439">
    <property type="entry name" value="ABC_transporter-like_ATP-bd"/>
</dbReference>
<keyword evidence="3" id="KW-0547">Nucleotide-binding</keyword>
<dbReference type="Pfam" id="PF00005">
    <property type="entry name" value="ABC_tran"/>
    <property type="match status" value="1"/>
</dbReference>
<dbReference type="InterPro" id="IPR036640">
    <property type="entry name" value="ABC1_TM_sf"/>
</dbReference>
<keyword evidence="5 7" id="KW-1133">Transmembrane helix</keyword>
<evidence type="ECO:0000313" key="11">
    <source>
        <dbReference type="Proteomes" id="UP000649573"/>
    </source>
</evidence>
<evidence type="ECO:0000256" key="4">
    <source>
        <dbReference type="ARBA" id="ARBA00022840"/>
    </source>
</evidence>
<feature type="domain" description="ABC transporter" evidence="8">
    <location>
        <begin position="335"/>
        <end position="572"/>
    </location>
</feature>
<dbReference type="InterPro" id="IPR011527">
    <property type="entry name" value="ABC1_TM_dom"/>
</dbReference>
<dbReference type="PROSITE" id="PS50893">
    <property type="entry name" value="ABC_TRANSPORTER_2"/>
    <property type="match status" value="1"/>
</dbReference>
<comment type="caution">
    <text evidence="10">The sequence shown here is derived from an EMBL/GenBank/DDBJ whole genome shotgun (WGS) entry which is preliminary data.</text>
</comment>
<protein>
    <submittedName>
        <fullName evidence="10">ABC transporter permease</fullName>
    </submittedName>
</protein>
<dbReference type="PANTHER" id="PTHR24221:SF646">
    <property type="entry name" value="HAEMOLYSIN SECRETION ATP-BINDING PROTEIN"/>
    <property type="match status" value="1"/>
</dbReference>
<dbReference type="SMART" id="SM00382">
    <property type="entry name" value="AAA"/>
    <property type="match status" value="1"/>
</dbReference>
<dbReference type="SUPFAM" id="SSF52540">
    <property type="entry name" value="P-loop containing nucleoside triphosphate hydrolases"/>
    <property type="match status" value="1"/>
</dbReference>
<evidence type="ECO:0000259" key="8">
    <source>
        <dbReference type="PROSITE" id="PS50893"/>
    </source>
</evidence>
<sequence>MREIRVLVATAWRVDRRLTLAMIAEPLGNTLVLMSGLWLAMLTNGVIRHDPRQVVIGIAALVLGAGLGWQLDLSASQWRMVLGEKVAHAFDTEIARLCAELPTLDHFERSEYQNQLELLRQRQGLLGNSLSALAVTVKAICAGLTVLILLVVAHPAMLALVLLALPALLITRTQQRWRATAEDASALPGRTARHLRTVAQDRDAAVEIRLFGLADYVERRIDTLWRAQRAPIEKTERKVALASLAQQLLYVTGVIAAVGFVLHQAIRGTSAPGDVVLAIYLSQQVQTAVIWPIQAVTGFGRTLHTVRRYLWLVDHARAAAPTGHLPAPERIVEGIRLENVSFRYPGTEKWVLRNVSLTIPAGGALAVVGENGAGKTTLVKLLTRMYEPTEGRITVDGTELADLDAEQWRERLAAAFQDFARFELTVQHAVGLGDLPHLDDTAHVRAALGRASADVLPQEAQLGTSWGGADLSTGQWQRLALARGLARTTPLVRFFDEPTASLDAFTEDALFGSMARATDGANGMITILVTHRFSTVRSADLIVVLADGGVAELGSHRDLLARDGRYARLYRSQADAFAG</sequence>
<feature type="transmembrane region" description="Helical" evidence="7">
    <location>
        <begin position="125"/>
        <end position="146"/>
    </location>
</feature>
<dbReference type="InterPro" id="IPR003593">
    <property type="entry name" value="AAA+_ATPase"/>
</dbReference>
<evidence type="ECO:0000256" key="3">
    <source>
        <dbReference type="ARBA" id="ARBA00022741"/>
    </source>
</evidence>
<organism evidence="10 11">
    <name type="scientific">Lentzea flava</name>
    <dbReference type="NCBI Taxonomy" id="103732"/>
    <lineage>
        <taxon>Bacteria</taxon>
        <taxon>Bacillati</taxon>
        <taxon>Actinomycetota</taxon>
        <taxon>Actinomycetes</taxon>
        <taxon>Pseudonocardiales</taxon>
        <taxon>Pseudonocardiaceae</taxon>
        <taxon>Lentzea</taxon>
    </lineage>
</organism>
<feature type="transmembrane region" description="Helical" evidence="7">
    <location>
        <begin position="20"/>
        <end position="41"/>
    </location>
</feature>
<dbReference type="Gene3D" id="1.20.1560.10">
    <property type="entry name" value="ABC transporter type 1, transmembrane domain"/>
    <property type="match status" value="1"/>
</dbReference>
<dbReference type="InterPro" id="IPR027417">
    <property type="entry name" value="P-loop_NTPase"/>
</dbReference>
<evidence type="ECO:0000256" key="6">
    <source>
        <dbReference type="ARBA" id="ARBA00023136"/>
    </source>
</evidence>
<evidence type="ECO:0000256" key="1">
    <source>
        <dbReference type="ARBA" id="ARBA00004651"/>
    </source>
</evidence>
<dbReference type="RefSeq" id="WP_189251459.1">
    <property type="nucleotide sequence ID" value="NZ_BMRE01000001.1"/>
</dbReference>
<feature type="transmembrane region" description="Helical" evidence="7">
    <location>
        <begin position="152"/>
        <end position="170"/>
    </location>
</feature>
<comment type="subcellular location">
    <subcellularLocation>
        <location evidence="1">Cell membrane</location>
        <topology evidence="1">Multi-pass membrane protein</topology>
    </subcellularLocation>
</comment>
<name>A0ABQ2U982_9PSEU</name>
<evidence type="ECO:0000256" key="2">
    <source>
        <dbReference type="ARBA" id="ARBA00022692"/>
    </source>
</evidence>
<keyword evidence="4" id="KW-0067">ATP-binding</keyword>
<keyword evidence="6 7" id="KW-0472">Membrane</keyword>
<evidence type="ECO:0000256" key="5">
    <source>
        <dbReference type="ARBA" id="ARBA00022989"/>
    </source>
</evidence>
<accession>A0ABQ2U982</accession>
<feature type="transmembrane region" description="Helical" evidence="7">
    <location>
        <begin position="239"/>
        <end position="262"/>
    </location>
</feature>
<dbReference type="EMBL" id="BMRE01000001">
    <property type="protein sequence ID" value="GGU13148.1"/>
    <property type="molecule type" value="Genomic_DNA"/>
</dbReference>
<reference evidence="11" key="1">
    <citation type="journal article" date="2019" name="Int. J. Syst. Evol. Microbiol.">
        <title>The Global Catalogue of Microorganisms (GCM) 10K type strain sequencing project: providing services to taxonomists for standard genome sequencing and annotation.</title>
        <authorList>
            <consortium name="The Broad Institute Genomics Platform"/>
            <consortium name="The Broad Institute Genome Sequencing Center for Infectious Disease"/>
            <person name="Wu L."/>
            <person name="Ma J."/>
        </authorList>
    </citation>
    <scope>NUCLEOTIDE SEQUENCE [LARGE SCALE GENOMIC DNA]</scope>
    <source>
        <strain evidence="11">JCM 3296</strain>
    </source>
</reference>